<keyword evidence="2" id="KW-0540">Nuclease</keyword>
<comment type="caution">
    <text evidence="2">The sequence shown here is derived from an EMBL/GenBank/DDBJ whole genome shotgun (WGS) entry which is preliminary data.</text>
</comment>
<dbReference type="InterPro" id="IPR011335">
    <property type="entry name" value="Restrct_endonuc-II-like"/>
</dbReference>
<name>A0A323UCF7_RHOPL</name>
<dbReference type="Gene3D" id="3.40.960.10">
    <property type="entry name" value="VSR Endonuclease"/>
    <property type="match status" value="1"/>
</dbReference>
<proteinExistence type="predicted"/>
<protein>
    <submittedName>
        <fullName evidence="2">Endonuclease domain-containing protein</fullName>
    </submittedName>
</protein>
<gene>
    <name evidence="2" type="ORF">DNX69_25945</name>
</gene>
<dbReference type="Pfam" id="PF04480">
    <property type="entry name" value="DUF559"/>
    <property type="match status" value="1"/>
</dbReference>
<dbReference type="PANTHER" id="PTHR38590:SF1">
    <property type="entry name" value="BLL0828 PROTEIN"/>
    <property type="match status" value="1"/>
</dbReference>
<dbReference type="GO" id="GO:0004519">
    <property type="term" value="F:endonuclease activity"/>
    <property type="evidence" value="ECO:0007669"/>
    <property type="project" value="UniProtKB-KW"/>
</dbReference>
<dbReference type="AlphaFoldDB" id="A0A323UCF7"/>
<organism evidence="2 3">
    <name type="scientific">Rhodopseudomonas palustris</name>
    <dbReference type="NCBI Taxonomy" id="1076"/>
    <lineage>
        <taxon>Bacteria</taxon>
        <taxon>Pseudomonadati</taxon>
        <taxon>Pseudomonadota</taxon>
        <taxon>Alphaproteobacteria</taxon>
        <taxon>Hyphomicrobiales</taxon>
        <taxon>Nitrobacteraceae</taxon>
        <taxon>Rhodopseudomonas</taxon>
    </lineage>
</organism>
<sequence length="133" mass="15432">MVIRTTRTPIARRLRAQPTQAETLLWRRLRNRQLDGWKFKRQFPIDRFVVDFCCTEARLVVELDGGQHGQQTEQDAARTEVLSAMGYLVVRFWNNDVLSNIDGVLETIARTLRPHAFDPPHPSPLPDGEREPR</sequence>
<dbReference type="Proteomes" id="UP000248134">
    <property type="component" value="Unassembled WGS sequence"/>
</dbReference>
<evidence type="ECO:0000313" key="2">
    <source>
        <dbReference type="EMBL" id="PZA09130.1"/>
    </source>
</evidence>
<dbReference type="InterPro" id="IPR047216">
    <property type="entry name" value="Endonuclease_DUF559_bact"/>
</dbReference>
<keyword evidence="2" id="KW-0255">Endonuclease</keyword>
<dbReference type="OrthoDB" id="9798754at2"/>
<dbReference type="RefSeq" id="WP_110788892.1">
    <property type="nucleotide sequence ID" value="NZ_QKQS01000042.1"/>
</dbReference>
<reference evidence="2 3" key="1">
    <citation type="submission" date="2018-06" db="EMBL/GenBank/DDBJ databases">
        <title>Draft Whole-Genome Sequence of the purple photosynthetic bacterium Rhodospeudomonas palustris XCP.</title>
        <authorList>
            <person name="Rayyan A."/>
            <person name="Meyer T.E."/>
            <person name="Kyndt J.A."/>
        </authorList>
    </citation>
    <scope>NUCLEOTIDE SEQUENCE [LARGE SCALE GENOMIC DNA]</scope>
    <source>
        <strain evidence="2 3">XCP</strain>
    </source>
</reference>
<dbReference type="CDD" id="cd01038">
    <property type="entry name" value="Endonuclease_DUF559"/>
    <property type="match status" value="1"/>
</dbReference>
<evidence type="ECO:0000259" key="1">
    <source>
        <dbReference type="Pfam" id="PF04480"/>
    </source>
</evidence>
<dbReference type="InterPro" id="IPR007569">
    <property type="entry name" value="DUF559"/>
</dbReference>
<dbReference type="EMBL" id="QKQS01000042">
    <property type="protein sequence ID" value="PZA09130.1"/>
    <property type="molecule type" value="Genomic_DNA"/>
</dbReference>
<dbReference type="PANTHER" id="PTHR38590">
    <property type="entry name" value="BLL0828 PROTEIN"/>
    <property type="match status" value="1"/>
</dbReference>
<keyword evidence="2" id="KW-0378">Hydrolase</keyword>
<feature type="domain" description="DUF559" evidence="1">
    <location>
        <begin position="8"/>
        <end position="112"/>
    </location>
</feature>
<accession>A0A323UCF7</accession>
<dbReference type="SUPFAM" id="SSF52980">
    <property type="entry name" value="Restriction endonuclease-like"/>
    <property type="match status" value="1"/>
</dbReference>
<evidence type="ECO:0000313" key="3">
    <source>
        <dbReference type="Proteomes" id="UP000248134"/>
    </source>
</evidence>